<accession>A0A0E0JU74</accession>
<organism evidence="1">
    <name type="scientific">Oryza punctata</name>
    <name type="common">Red rice</name>
    <dbReference type="NCBI Taxonomy" id="4537"/>
    <lineage>
        <taxon>Eukaryota</taxon>
        <taxon>Viridiplantae</taxon>
        <taxon>Streptophyta</taxon>
        <taxon>Embryophyta</taxon>
        <taxon>Tracheophyta</taxon>
        <taxon>Spermatophyta</taxon>
        <taxon>Magnoliopsida</taxon>
        <taxon>Liliopsida</taxon>
        <taxon>Poales</taxon>
        <taxon>Poaceae</taxon>
        <taxon>BOP clade</taxon>
        <taxon>Oryzoideae</taxon>
        <taxon>Oryzeae</taxon>
        <taxon>Oryzinae</taxon>
        <taxon>Oryza</taxon>
    </lineage>
</organism>
<protein>
    <submittedName>
        <fullName evidence="1">Uncharacterized protein</fullName>
    </submittedName>
</protein>
<dbReference type="AlphaFoldDB" id="A0A0E0JU74"/>
<proteinExistence type="predicted"/>
<dbReference type="EnsemblPlants" id="OPUNC01G44340.1">
    <property type="protein sequence ID" value="OPUNC01G44340.1"/>
    <property type="gene ID" value="OPUNC01G44340"/>
</dbReference>
<evidence type="ECO:0000313" key="1">
    <source>
        <dbReference type="EnsemblPlants" id="OPUNC01G44340.1"/>
    </source>
</evidence>
<evidence type="ECO:0000313" key="2">
    <source>
        <dbReference type="Proteomes" id="UP000026962"/>
    </source>
</evidence>
<dbReference type="HOGENOM" id="CLU_2945745_0_0_1"/>
<reference evidence="1" key="1">
    <citation type="submission" date="2015-04" db="UniProtKB">
        <authorList>
            <consortium name="EnsemblPlants"/>
        </authorList>
    </citation>
    <scope>IDENTIFICATION</scope>
</reference>
<keyword evidence="2" id="KW-1185">Reference proteome</keyword>
<sequence>MARRSVQQGAQSSVSALRRVGSCLLNVPTSTTTIATVCMMMGKEKGHVVRGCACKSGEKE</sequence>
<dbReference type="Gramene" id="OPUNC01G44340.1">
    <property type="protein sequence ID" value="OPUNC01G44340.1"/>
    <property type="gene ID" value="OPUNC01G44340"/>
</dbReference>
<name>A0A0E0JU74_ORYPU</name>
<reference evidence="1" key="2">
    <citation type="submission" date="2018-05" db="EMBL/GenBank/DDBJ databases">
        <title>OpunRS2 (Oryza punctata Reference Sequence Version 2).</title>
        <authorList>
            <person name="Zhang J."/>
            <person name="Kudrna D."/>
            <person name="Lee S."/>
            <person name="Talag J."/>
            <person name="Welchert J."/>
            <person name="Wing R.A."/>
        </authorList>
    </citation>
    <scope>NUCLEOTIDE SEQUENCE [LARGE SCALE GENOMIC DNA]</scope>
</reference>
<dbReference type="Proteomes" id="UP000026962">
    <property type="component" value="Chromosome 1"/>
</dbReference>